<feature type="non-terminal residue" evidence="2">
    <location>
        <position position="100"/>
    </location>
</feature>
<evidence type="ECO:0000313" key="2">
    <source>
        <dbReference type="EMBL" id="KRT85565.1"/>
    </source>
</evidence>
<dbReference type="PANTHER" id="PTHR23347:SF6">
    <property type="entry name" value="FI17904P1"/>
    <property type="match status" value="1"/>
</dbReference>
<reference evidence="2 3" key="1">
    <citation type="submission" date="2015-09" db="EMBL/GenBank/DDBJ databases">
        <title>Draft genome of the scarab beetle Oryctes borbonicus.</title>
        <authorList>
            <person name="Meyer J.M."/>
            <person name="Markov G.V."/>
            <person name="Baskaran P."/>
            <person name="Herrmann M."/>
            <person name="Sommer R.J."/>
            <person name="Roedelsperger C."/>
        </authorList>
    </citation>
    <scope>NUCLEOTIDE SEQUENCE [LARGE SCALE GENOMIC DNA]</scope>
    <source>
        <strain evidence="2">OB123</strain>
        <tissue evidence="2">Whole animal</tissue>
    </source>
</reference>
<organism evidence="2 3">
    <name type="scientific">Oryctes borbonicus</name>
    <dbReference type="NCBI Taxonomy" id="1629725"/>
    <lineage>
        <taxon>Eukaryota</taxon>
        <taxon>Metazoa</taxon>
        <taxon>Ecdysozoa</taxon>
        <taxon>Arthropoda</taxon>
        <taxon>Hexapoda</taxon>
        <taxon>Insecta</taxon>
        <taxon>Pterygota</taxon>
        <taxon>Neoptera</taxon>
        <taxon>Endopterygota</taxon>
        <taxon>Coleoptera</taxon>
        <taxon>Polyphaga</taxon>
        <taxon>Scarabaeiformia</taxon>
        <taxon>Scarabaeidae</taxon>
        <taxon>Dynastinae</taxon>
        <taxon>Oryctes</taxon>
    </lineage>
</organism>
<evidence type="ECO:0000313" key="3">
    <source>
        <dbReference type="Proteomes" id="UP000051574"/>
    </source>
</evidence>
<gene>
    <name evidence="2" type="ORF">AMK59_660</name>
</gene>
<accession>A0A0T6BEI6</accession>
<dbReference type="AlphaFoldDB" id="A0A0T6BEI6"/>
<comment type="caution">
    <text evidence="2">The sequence shown here is derived from an EMBL/GenBank/DDBJ whole genome shotgun (WGS) entry which is preliminary data.</text>
</comment>
<feature type="non-terminal residue" evidence="2">
    <location>
        <position position="1"/>
    </location>
</feature>
<dbReference type="PANTHER" id="PTHR23347">
    <property type="entry name" value="COLORECTAL MUTANT CANCER PROTEIN MCC PROTEIN -RELATED"/>
    <property type="match status" value="1"/>
</dbReference>
<name>A0A0T6BEI6_9SCAR</name>
<keyword evidence="3" id="KW-1185">Reference proteome</keyword>
<dbReference type="InterPro" id="IPR040171">
    <property type="entry name" value="USBP1-like"/>
</dbReference>
<evidence type="ECO:0000256" key="1">
    <source>
        <dbReference type="SAM" id="Coils"/>
    </source>
</evidence>
<proteinExistence type="predicted"/>
<dbReference type="EMBL" id="LJIG01001375">
    <property type="protein sequence ID" value="KRT85565.1"/>
    <property type="molecule type" value="Genomic_DNA"/>
</dbReference>
<protein>
    <submittedName>
        <fullName evidence="2">Uncharacterized protein</fullName>
    </submittedName>
</protein>
<sequence length="100" mass="11693">SDEPWTTEHENRLREHVSRLKAERSNIQGTYVTLESTQVENVPIRPSCSQEARKVDLEMAVLMQELMSLREDKTELMSKLFVLEKEKSTIELKLKYVEGQ</sequence>
<dbReference type="OrthoDB" id="6256369at2759"/>
<keyword evidence="1" id="KW-0175">Coiled coil</keyword>
<feature type="coiled-coil region" evidence="1">
    <location>
        <begin position="52"/>
        <end position="86"/>
    </location>
</feature>
<dbReference type="Proteomes" id="UP000051574">
    <property type="component" value="Unassembled WGS sequence"/>
</dbReference>